<protein>
    <submittedName>
        <fullName evidence="5">AraC family transcriptional regulator</fullName>
    </submittedName>
</protein>
<dbReference type="PANTHER" id="PTHR43280">
    <property type="entry name" value="ARAC-FAMILY TRANSCRIPTIONAL REGULATOR"/>
    <property type="match status" value="1"/>
</dbReference>
<evidence type="ECO:0000256" key="1">
    <source>
        <dbReference type="ARBA" id="ARBA00023015"/>
    </source>
</evidence>
<accession>A0ABS9BD55</accession>
<comment type="caution">
    <text evidence="5">The sequence shown here is derived from an EMBL/GenBank/DDBJ whole genome shotgun (WGS) entry which is preliminary data.</text>
</comment>
<evidence type="ECO:0000256" key="2">
    <source>
        <dbReference type="ARBA" id="ARBA00023125"/>
    </source>
</evidence>
<feature type="domain" description="HTH araC/xylS-type" evidence="4">
    <location>
        <begin position="183"/>
        <end position="281"/>
    </location>
</feature>
<proteinExistence type="predicted"/>
<dbReference type="InterPro" id="IPR009057">
    <property type="entry name" value="Homeodomain-like_sf"/>
</dbReference>
<organism evidence="5 6">
    <name type="scientific">Flavihumibacter fluminis</name>
    <dbReference type="NCBI Taxonomy" id="2909236"/>
    <lineage>
        <taxon>Bacteria</taxon>
        <taxon>Pseudomonadati</taxon>
        <taxon>Bacteroidota</taxon>
        <taxon>Chitinophagia</taxon>
        <taxon>Chitinophagales</taxon>
        <taxon>Chitinophagaceae</taxon>
        <taxon>Flavihumibacter</taxon>
    </lineage>
</organism>
<keyword evidence="1" id="KW-0805">Transcription regulation</keyword>
<sequence length="288" mass="33288">MLGTRPIVQKLPLASETSFIAKTFRTPYFETPWHQHVEYEIALFKEGHGMCFVGNYVGEFKEGDIFLIGSNVPHAFYKAEGLEVASSMVVQFKEDFWGKDFLRIPENLLIKNLLDASMQGIQLTGSGMKKLASLLNQLEADQGISRLLTLLQCLKLMEESCEKNYLSTQQQFTRNDKYKQRLDDVFDFTIRNFQQRITLEEVADIAHMTVTAFCRYFKKSTQKSYVQFLTEVRIGYACQQLQGTDKTILEISYDSGFNSPVNFNKQFYKLKKTTPRDFRSSFLKQLGK</sequence>
<dbReference type="PROSITE" id="PS01124">
    <property type="entry name" value="HTH_ARAC_FAMILY_2"/>
    <property type="match status" value="1"/>
</dbReference>
<dbReference type="Pfam" id="PF12833">
    <property type="entry name" value="HTH_18"/>
    <property type="match status" value="1"/>
</dbReference>
<dbReference type="PANTHER" id="PTHR43280:SF27">
    <property type="entry name" value="TRANSCRIPTIONAL REGULATOR MTLR"/>
    <property type="match status" value="1"/>
</dbReference>
<dbReference type="SUPFAM" id="SSF46689">
    <property type="entry name" value="Homeodomain-like"/>
    <property type="match status" value="2"/>
</dbReference>
<evidence type="ECO:0000313" key="5">
    <source>
        <dbReference type="EMBL" id="MCF1713029.1"/>
    </source>
</evidence>
<dbReference type="InterPro" id="IPR014710">
    <property type="entry name" value="RmlC-like_jellyroll"/>
</dbReference>
<dbReference type="RefSeq" id="WP_234863446.1">
    <property type="nucleotide sequence ID" value="NZ_JAKEVY010000001.1"/>
</dbReference>
<dbReference type="EMBL" id="JAKEVY010000001">
    <property type="protein sequence ID" value="MCF1713029.1"/>
    <property type="molecule type" value="Genomic_DNA"/>
</dbReference>
<dbReference type="Gene3D" id="1.10.10.60">
    <property type="entry name" value="Homeodomain-like"/>
    <property type="match status" value="2"/>
</dbReference>
<evidence type="ECO:0000313" key="6">
    <source>
        <dbReference type="Proteomes" id="UP001200145"/>
    </source>
</evidence>
<keyword evidence="2" id="KW-0238">DNA-binding</keyword>
<keyword evidence="3" id="KW-0804">Transcription</keyword>
<evidence type="ECO:0000259" key="4">
    <source>
        <dbReference type="PROSITE" id="PS01124"/>
    </source>
</evidence>
<evidence type="ECO:0000256" key="3">
    <source>
        <dbReference type="ARBA" id="ARBA00023163"/>
    </source>
</evidence>
<name>A0ABS9BD55_9BACT</name>
<dbReference type="SMART" id="SM00342">
    <property type="entry name" value="HTH_ARAC"/>
    <property type="match status" value="1"/>
</dbReference>
<dbReference type="SUPFAM" id="SSF51182">
    <property type="entry name" value="RmlC-like cupins"/>
    <property type="match status" value="1"/>
</dbReference>
<dbReference type="Pfam" id="PF02311">
    <property type="entry name" value="AraC_binding"/>
    <property type="match status" value="1"/>
</dbReference>
<keyword evidence="6" id="KW-1185">Reference proteome</keyword>
<dbReference type="Proteomes" id="UP001200145">
    <property type="component" value="Unassembled WGS sequence"/>
</dbReference>
<gene>
    <name evidence="5" type="ORF">L0U88_00115</name>
</gene>
<dbReference type="InterPro" id="IPR011051">
    <property type="entry name" value="RmlC_Cupin_sf"/>
</dbReference>
<dbReference type="InterPro" id="IPR003313">
    <property type="entry name" value="AraC-bd"/>
</dbReference>
<dbReference type="Gene3D" id="2.60.120.10">
    <property type="entry name" value="Jelly Rolls"/>
    <property type="match status" value="1"/>
</dbReference>
<dbReference type="InterPro" id="IPR018060">
    <property type="entry name" value="HTH_AraC"/>
</dbReference>
<dbReference type="CDD" id="cd06976">
    <property type="entry name" value="cupin_MtlR-like_N"/>
    <property type="match status" value="1"/>
</dbReference>
<reference evidence="5 6" key="1">
    <citation type="submission" date="2022-01" db="EMBL/GenBank/DDBJ databases">
        <title>Flavihumibacter sp. nov., isolated from sediment of a river.</title>
        <authorList>
            <person name="Liu H."/>
        </authorList>
    </citation>
    <scope>NUCLEOTIDE SEQUENCE [LARGE SCALE GENOMIC DNA]</scope>
    <source>
        <strain evidence="5 6">RY-1</strain>
    </source>
</reference>